<dbReference type="STRING" id="34506.A0A090LFY7"/>
<dbReference type="FunFam" id="1.10.150.570:FF:000001">
    <property type="entry name" value="tRNA uridine 5-carboxymethylaminomethyl modification enzyme MnmG"/>
    <property type="match status" value="1"/>
</dbReference>
<dbReference type="SUPFAM" id="SSF51905">
    <property type="entry name" value="FAD/NAD(P)-binding domain"/>
    <property type="match status" value="1"/>
</dbReference>
<reference evidence="8" key="2">
    <citation type="submission" date="2020-12" db="UniProtKB">
        <authorList>
            <consortium name="WormBaseParasite"/>
        </authorList>
    </citation>
    <scope>IDENTIFICATION</scope>
</reference>
<dbReference type="InterPro" id="IPR044920">
    <property type="entry name" value="MnmG_C_subdom_sf"/>
</dbReference>
<dbReference type="FunFam" id="3.50.50.60:FF:000082">
    <property type="entry name" value="protein MTO1 homolog, mitochondrial isoform X1"/>
    <property type="match status" value="1"/>
</dbReference>
<dbReference type="GO" id="GO:0050660">
    <property type="term" value="F:flavin adenine dinucleotide binding"/>
    <property type="evidence" value="ECO:0007669"/>
    <property type="project" value="InterPro"/>
</dbReference>
<keyword evidence="7" id="KW-1185">Reference proteome</keyword>
<dbReference type="Pfam" id="PF01134">
    <property type="entry name" value="GIDA"/>
    <property type="match status" value="1"/>
</dbReference>
<gene>
    <name evidence="6 8 9" type="ORF">SRAE_2000332700</name>
</gene>
<dbReference type="GO" id="GO:0070899">
    <property type="term" value="P:mitochondrial tRNA wobble uridine modification"/>
    <property type="evidence" value="ECO:0007669"/>
    <property type="project" value="UniProtKB-ARBA"/>
</dbReference>
<dbReference type="WBParaSite" id="SRAE_2000332700.1">
    <property type="protein sequence ID" value="SRAE_2000332700.1"/>
    <property type="gene ID" value="WBGene00263549"/>
</dbReference>
<dbReference type="InterPro" id="IPR040131">
    <property type="entry name" value="MnmG_N"/>
</dbReference>
<dbReference type="AlphaFoldDB" id="A0A090LFY7"/>
<accession>A0A090LFY7</accession>
<evidence type="ECO:0000256" key="2">
    <source>
        <dbReference type="ARBA" id="ARBA00007653"/>
    </source>
</evidence>
<dbReference type="EMBL" id="LN609529">
    <property type="protein sequence ID" value="CEF68672.1"/>
    <property type="molecule type" value="Genomic_DNA"/>
</dbReference>
<protein>
    <submittedName>
        <fullName evidence="6 8">Protein MTO1 homolog, mitochondrial</fullName>
    </submittedName>
</protein>
<dbReference type="GO" id="GO:0030488">
    <property type="term" value="P:tRNA methylation"/>
    <property type="evidence" value="ECO:0007669"/>
    <property type="project" value="TreeGrafter"/>
</dbReference>
<organism evidence="6">
    <name type="scientific">Strongyloides ratti</name>
    <name type="common">Parasitic roundworm</name>
    <dbReference type="NCBI Taxonomy" id="34506"/>
    <lineage>
        <taxon>Eukaryota</taxon>
        <taxon>Metazoa</taxon>
        <taxon>Ecdysozoa</taxon>
        <taxon>Nematoda</taxon>
        <taxon>Chromadorea</taxon>
        <taxon>Rhabditida</taxon>
        <taxon>Tylenchina</taxon>
        <taxon>Panagrolaimomorpha</taxon>
        <taxon>Strongyloidoidea</taxon>
        <taxon>Strongyloididae</taxon>
        <taxon>Strongyloides</taxon>
    </lineage>
</organism>
<dbReference type="InterPro" id="IPR004416">
    <property type="entry name" value="MnmG"/>
</dbReference>
<dbReference type="GO" id="GO:0005829">
    <property type="term" value="C:cytosol"/>
    <property type="evidence" value="ECO:0007669"/>
    <property type="project" value="TreeGrafter"/>
</dbReference>
<dbReference type="FunFam" id="3.50.50.60:FF:000002">
    <property type="entry name" value="tRNA uridine 5-carboxymethylaminomethyl modification enzyme MnmG"/>
    <property type="match status" value="1"/>
</dbReference>
<proteinExistence type="inferred from homology"/>
<evidence type="ECO:0000259" key="5">
    <source>
        <dbReference type="SMART" id="SM01228"/>
    </source>
</evidence>
<dbReference type="InterPro" id="IPR020595">
    <property type="entry name" value="MnmG-rel_CS"/>
</dbReference>
<dbReference type="PROSITE" id="PS01280">
    <property type="entry name" value="GIDA_1"/>
    <property type="match status" value="1"/>
</dbReference>
<dbReference type="NCBIfam" id="TIGR00136">
    <property type="entry name" value="mnmG_gidA"/>
    <property type="match status" value="1"/>
</dbReference>
<reference evidence="6 7" key="1">
    <citation type="submission" date="2014-09" db="EMBL/GenBank/DDBJ databases">
        <authorList>
            <person name="Martin A.A."/>
        </authorList>
    </citation>
    <scope>NUCLEOTIDE SEQUENCE</scope>
    <source>
        <strain evidence="7">ED321</strain>
        <strain evidence="6">ED321 Heterogonic</strain>
    </source>
</reference>
<dbReference type="CTD" id="36381042"/>
<evidence type="ECO:0000313" key="9">
    <source>
        <dbReference type="WormBase" id="SRAE_2000332700"/>
    </source>
</evidence>
<dbReference type="InterPro" id="IPR002218">
    <property type="entry name" value="MnmG-rel"/>
</dbReference>
<dbReference type="eggNOG" id="KOG2311">
    <property type="taxonomic scope" value="Eukaryota"/>
</dbReference>
<dbReference type="PANTHER" id="PTHR11806:SF0">
    <property type="entry name" value="PROTEIN MTO1 HOMOLOG, MITOCHONDRIAL"/>
    <property type="match status" value="1"/>
</dbReference>
<dbReference type="InterPro" id="IPR026904">
    <property type="entry name" value="MnmG_C"/>
</dbReference>
<dbReference type="InterPro" id="IPR049312">
    <property type="entry name" value="GIDA_C_N"/>
</dbReference>
<dbReference type="Proteomes" id="UP000035682">
    <property type="component" value="Unplaced"/>
</dbReference>
<dbReference type="PANTHER" id="PTHR11806">
    <property type="entry name" value="GLUCOSE INHIBITED DIVISION PROTEIN A"/>
    <property type="match status" value="1"/>
</dbReference>
<dbReference type="GeneID" id="36381042"/>
<evidence type="ECO:0000256" key="1">
    <source>
        <dbReference type="ARBA" id="ARBA00001974"/>
    </source>
</evidence>
<feature type="domain" description="tRNA uridine 5-carboxymethylaminomethyl modification enzyme C-terminal subdomain" evidence="5">
    <location>
        <begin position="553"/>
        <end position="624"/>
    </location>
</feature>
<dbReference type="Gene3D" id="3.50.50.60">
    <property type="entry name" value="FAD/NAD(P)-binding domain"/>
    <property type="match status" value="2"/>
</dbReference>
<dbReference type="OrthoDB" id="3329at2759"/>
<keyword evidence="4" id="KW-0274">FAD</keyword>
<dbReference type="Pfam" id="PF21680">
    <property type="entry name" value="GIDA_C_1st"/>
    <property type="match status" value="1"/>
</dbReference>
<dbReference type="RefSeq" id="XP_024507872.1">
    <property type="nucleotide sequence ID" value="XM_024654508.1"/>
</dbReference>
<evidence type="ECO:0000256" key="3">
    <source>
        <dbReference type="ARBA" id="ARBA00022630"/>
    </source>
</evidence>
<dbReference type="InterPro" id="IPR036188">
    <property type="entry name" value="FAD/NAD-bd_sf"/>
</dbReference>
<comment type="cofactor">
    <cofactor evidence="1">
        <name>FAD</name>
        <dbReference type="ChEBI" id="CHEBI:57692"/>
    </cofactor>
</comment>
<evidence type="ECO:0000313" key="6">
    <source>
        <dbReference type="EMBL" id="CEF68672.1"/>
    </source>
</evidence>
<dbReference type="WormBase" id="SRAE_2000332700">
    <property type="protein sequence ID" value="SRP09837"/>
    <property type="gene ID" value="WBGene00263549"/>
</dbReference>
<evidence type="ECO:0000256" key="4">
    <source>
        <dbReference type="ARBA" id="ARBA00022827"/>
    </source>
</evidence>
<dbReference type="PROSITE" id="PS01281">
    <property type="entry name" value="GIDA_2"/>
    <property type="match status" value="1"/>
</dbReference>
<dbReference type="OMA" id="CNPAMGG"/>
<evidence type="ECO:0000313" key="8">
    <source>
        <dbReference type="WBParaSite" id="SRAE_2000332700.1"/>
    </source>
</evidence>
<comment type="similarity">
    <text evidence="2">Belongs to the MnmG family.</text>
</comment>
<dbReference type="GO" id="GO:0005739">
    <property type="term" value="C:mitochondrion"/>
    <property type="evidence" value="ECO:0007669"/>
    <property type="project" value="GOC"/>
</dbReference>
<dbReference type="SMART" id="SM01228">
    <property type="entry name" value="GIDA_assoc_3"/>
    <property type="match status" value="1"/>
</dbReference>
<dbReference type="Gene3D" id="1.10.150.570">
    <property type="entry name" value="GidA associated domain, C-terminal subdomain"/>
    <property type="match status" value="1"/>
</dbReference>
<sequence>MNLSRNIKNIIYDVIVVGGGHAGCESAAAAARMSANTLLVTHKKETIGEMSCNPSFGGVGKGHLMREIDALDGVCPRICDKSSITYQALNRSAGPAVIGLRAQIDRKLYKNAIQDEIFNTKNLNIFEGEVNDIIVNTNNNKKSIEGIVLKNGEILKCKTLILATGTFLDAEIWIGNSRIKAGRMGDNASIDLAKSIKELNFEIGYLRTGTPARLSKKNIDFSKFTLMPPDKKPIPFSFLTKEISIPIEKQLPTYLGHTNSKVKDIIVKYLKTTEHIRREINGPRYCPSLESKVERFPNLVHRIFLEHEGLDVDEIYPQGMSMTFEPEIQEKIFRQIDGLENVNITHPGYGVKYQYINPKQLKPTLETKLVSGLYLAGQVNGTTGYEEAAGQGIIAGINAAGKVQEKDPFIIDRTEAYIGVLIDDLTSLGTNEPYRMFTSRAEFRMHLRPDNADVRLTDKGIEYGCVGEVRTNYWKKMKGDLEYVKDILKNDIRSATKWENEIKNLKRLSQNKISAFDLLHKCNLSFNDFYLTIPELSHYKDNIELEERIKIEGSYEVMHKRLMNKMEEVKNNSNMSIPDDIDFSDIKSLSLECIEKLEMLRPLNVAAASRIQGITPTALLTLMIYLKSRKVTK</sequence>
<dbReference type="InterPro" id="IPR047001">
    <property type="entry name" value="MnmG_C_subdom"/>
</dbReference>
<name>A0A090LFY7_STRRB</name>
<dbReference type="Pfam" id="PF13932">
    <property type="entry name" value="SAM_GIDA_C"/>
    <property type="match status" value="1"/>
</dbReference>
<evidence type="ECO:0000313" key="7">
    <source>
        <dbReference type="Proteomes" id="UP000035682"/>
    </source>
</evidence>
<keyword evidence="3" id="KW-0285">Flavoprotein</keyword>